<feature type="transmembrane region" description="Helical" evidence="6">
    <location>
        <begin position="329"/>
        <end position="354"/>
    </location>
</feature>
<evidence type="ECO:0000256" key="5">
    <source>
        <dbReference type="ARBA" id="ARBA00029568"/>
    </source>
</evidence>
<reference evidence="9" key="1">
    <citation type="journal article" date="2019" name="Int. J. Syst. Evol. Microbiol.">
        <title>The Global Catalogue of Microorganisms (GCM) 10K type strain sequencing project: providing services to taxonomists for standard genome sequencing and annotation.</title>
        <authorList>
            <consortium name="The Broad Institute Genomics Platform"/>
            <consortium name="The Broad Institute Genome Sequencing Center for Infectious Disease"/>
            <person name="Wu L."/>
            <person name="Ma J."/>
        </authorList>
    </citation>
    <scope>NUCLEOTIDE SEQUENCE [LARGE SCALE GENOMIC DNA]</scope>
    <source>
        <strain evidence="9">JCM 17933</strain>
    </source>
</reference>
<dbReference type="Pfam" id="PF13631">
    <property type="entry name" value="Cytochrom_B_N_2"/>
    <property type="match status" value="1"/>
</dbReference>
<dbReference type="InterPro" id="IPR005797">
    <property type="entry name" value="Cyt_b/b6_N"/>
</dbReference>
<evidence type="ECO:0000256" key="1">
    <source>
        <dbReference type="ARBA" id="ARBA00001971"/>
    </source>
</evidence>
<feature type="transmembrane region" description="Helical" evidence="6">
    <location>
        <begin position="209"/>
        <end position="233"/>
    </location>
</feature>
<feature type="transmembrane region" description="Helical" evidence="6">
    <location>
        <begin position="413"/>
        <end position="434"/>
    </location>
</feature>
<name>A0ABP8QWY5_9ACTN</name>
<evidence type="ECO:0000313" key="8">
    <source>
        <dbReference type="EMBL" id="GAA4512196.1"/>
    </source>
</evidence>
<sequence>MGADRTGGGSRGGAVAKKLDDRLSLAGILRDEVRKAFPEHWSFQLGEIALYSFAILILTGVYLTFFFHPSASEVTYRGSVPLLRGVRMSQAYASTVNISFDVRGGLLIRQIHHWAANLFLAAIMLHLLRIFFTGAFRKPREINWLIGTALFALAILEGFAGYSLPDDLLSGTGLRIAQGIVLSIPVVGTYLSFFIFGGEYPGEDLIPRLFTVHVLLVPGLLLGLITAHMIVLWHQKHTQWPGARQREANVVGDPLFPGFMGSTTAFFFFIFAVLAFLGTAAQINPIWLYGPYRPSLVSSNSQPDWYIGFLEGALRIWPNLTTTVAGHDLIWNVFLPGVGVPATMLALIALYPFFERWATRDARFHDVLDRPRNAPTRTAVGAAAVTAYGVLWAAGGDDVFAAVFQLSIEDVVWFFRIGFVLGPVVAFVVTRRVCLRLQRRDRWRAAYGDLSGVIERLPGGAYRELEVDVGADARARLATRPAEPEPLPRHLIPLPTPNRIRAQVRARMNRLYLSEKKEIVSAQGRPPTDEAETQ</sequence>
<evidence type="ECO:0000256" key="3">
    <source>
        <dbReference type="ARBA" id="ARBA00016116"/>
    </source>
</evidence>
<evidence type="ECO:0000256" key="6">
    <source>
        <dbReference type="SAM" id="Phobius"/>
    </source>
</evidence>
<dbReference type="EMBL" id="BAABHF010000046">
    <property type="protein sequence ID" value="GAA4512196.1"/>
    <property type="molecule type" value="Genomic_DNA"/>
</dbReference>
<accession>A0ABP8QWY5</accession>
<dbReference type="InterPro" id="IPR027387">
    <property type="entry name" value="Cytb/b6-like_sf"/>
</dbReference>
<keyword evidence="6" id="KW-0472">Membrane</keyword>
<organism evidence="8 9">
    <name type="scientific">Actinoallomurus oryzae</name>
    <dbReference type="NCBI Taxonomy" id="502180"/>
    <lineage>
        <taxon>Bacteria</taxon>
        <taxon>Bacillati</taxon>
        <taxon>Actinomycetota</taxon>
        <taxon>Actinomycetes</taxon>
        <taxon>Streptosporangiales</taxon>
        <taxon>Thermomonosporaceae</taxon>
        <taxon>Actinoallomurus</taxon>
    </lineage>
</organism>
<keyword evidence="9" id="KW-1185">Reference proteome</keyword>
<dbReference type="PANTHER" id="PTHR19271:SF16">
    <property type="entry name" value="CYTOCHROME B"/>
    <property type="match status" value="1"/>
</dbReference>
<dbReference type="InterPro" id="IPR036150">
    <property type="entry name" value="Cyt_b/b6_C_sf"/>
</dbReference>
<dbReference type="PANTHER" id="PTHR19271">
    <property type="entry name" value="CYTOCHROME B"/>
    <property type="match status" value="1"/>
</dbReference>
<evidence type="ECO:0000259" key="7">
    <source>
        <dbReference type="PROSITE" id="PS51002"/>
    </source>
</evidence>
<evidence type="ECO:0000256" key="2">
    <source>
        <dbReference type="ARBA" id="ARBA00012951"/>
    </source>
</evidence>
<keyword evidence="6" id="KW-1133">Transmembrane helix</keyword>
<comment type="catalytic activity">
    <reaction evidence="4">
        <text>a quinol + 2 Fe(III)-[cytochrome c](out) = a quinone + 2 Fe(II)-[cytochrome c](out) + 2 H(+)(out)</text>
        <dbReference type="Rhea" id="RHEA:11484"/>
        <dbReference type="Rhea" id="RHEA-COMP:10350"/>
        <dbReference type="Rhea" id="RHEA-COMP:14399"/>
        <dbReference type="ChEBI" id="CHEBI:15378"/>
        <dbReference type="ChEBI" id="CHEBI:24646"/>
        <dbReference type="ChEBI" id="CHEBI:29033"/>
        <dbReference type="ChEBI" id="CHEBI:29034"/>
        <dbReference type="ChEBI" id="CHEBI:132124"/>
        <dbReference type="EC" id="7.1.1.8"/>
    </reaction>
</comment>
<feature type="transmembrane region" description="Helical" evidence="6">
    <location>
        <begin position="176"/>
        <end position="197"/>
    </location>
</feature>
<gene>
    <name evidence="8" type="ORF">GCM10023191_077530</name>
</gene>
<dbReference type="SUPFAM" id="SSF81342">
    <property type="entry name" value="Transmembrane di-heme cytochromes"/>
    <property type="match status" value="1"/>
</dbReference>
<dbReference type="SUPFAM" id="SSF81648">
    <property type="entry name" value="a domain/subunit of cytochrome bc1 complex (Ubiquinol-cytochrome c reductase)"/>
    <property type="match status" value="1"/>
</dbReference>
<dbReference type="InterPro" id="IPR016174">
    <property type="entry name" value="Di-haem_cyt_TM"/>
</dbReference>
<dbReference type="Proteomes" id="UP001500503">
    <property type="component" value="Unassembled WGS sequence"/>
</dbReference>
<comment type="cofactor">
    <cofactor evidence="1">
        <name>heme</name>
        <dbReference type="ChEBI" id="CHEBI:30413"/>
    </cofactor>
</comment>
<feature type="transmembrane region" description="Helical" evidence="6">
    <location>
        <begin position="114"/>
        <end position="132"/>
    </location>
</feature>
<comment type="caution">
    <text evidence="8">The sequence shown here is derived from an EMBL/GenBank/DDBJ whole genome shotgun (WGS) entry which is preliminary data.</text>
</comment>
<feature type="transmembrane region" description="Helical" evidence="6">
    <location>
        <begin position="144"/>
        <end position="164"/>
    </location>
</feature>
<proteinExistence type="predicted"/>
<dbReference type="RefSeq" id="WP_345472531.1">
    <property type="nucleotide sequence ID" value="NZ_BAABHF010000046.1"/>
</dbReference>
<evidence type="ECO:0000256" key="4">
    <source>
        <dbReference type="ARBA" id="ARBA00029351"/>
    </source>
</evidence>
<dbReference type="Gene3D" id="1.20.810.10">
    <property type="entry name" value="Cytochrome Bc1 Complex, Chain C"/>
    <property type="match status" value="1"/>
</dbReference>
<evidence type="ECO:0000313" key="9">
    <source>
        <dbReference type="Proteomes" id="UP001500503"/>
    </source>
</evidence>
<feature type="transmembrane region" description="Helical" evidence="6">
    <location>
        <begin position="48"/>
        <end position="67"/>
    </location>
</feature>
<protein>
    <recommendedName>
        <fullName evidence="3">Cytochrome bc1 complex cytochrome b subunit</fullName>
        <ecNumber evidence="2">7.1.1.8</ecNumber>
    </recommendedName>
    <alternativeName>
        <fullName evidence="5">Cytochrome bc1 reductase complex subunit QcrB</fullName>
    </alternativeName>
</protein>
<keyword evidence="6" id="KW-0812">Transmembrane</keyword>
<dbReference type="PROSITE" id="PS51002">
    <property type="entry name" value="CYTB_NTER"/>
    <property type="match status" value="1"/>
</dbReference>
<feature type="domain" description="Cytochrome b/b6 N-terminal region profile" evidence="7">
    <location>
        <begin position="15"/>
        <end position="241"/>
    </location>
</feature>
<dbReference type="EC" id="7.1.1.8" evidence="2"/>
<feature type="transmembrane region" description="Helical" evidence="6">
    <location>
        <begin position="254"/>
        <end position="277"/>
    </location>
</feature>